<accession>A0A9Q9EMB1</accession>
<dbReference type="PANTHER" id="PTHR47843:SF5">
    <property type="entry name" value="BTB_POZ DOMAIN PROTEIN"/>
    <property type="match status" value="1"/>
</dbReference>
<dbReference type="EMBL" id="CP099425">
    <property type="protein sequence ID" value="USW56641.1"/>
    <property type="molecule type" value="Genomic_DNA"/>
</dbReference>
<evidence type="ECO:0000313" key="3">
    <source>
        <dbReference type="Proteomes" id="UP001056384"/>
    </source>
</evidence>
<proteinExistence type="predicted"/>
<dbReference type="Proteomes" id="UP001056384">
    <property type="component" value="Chromosome 8"/>
</dbReference>
<feature type="domain" description="BTB" evidence="1">
    <location>
        <begin position="28"/>
        <end position="86"/>
    </location>
</feature>
<dbReference type="InterPro" id="IPR011333">
    <property type="entry name" value="SKP1/BTB/POZ_sf"/>
</dbReference>
<organism evidence="2 3">
    <name type="scientific">Septoria linicola</name>
    <dbReference type="NCBI Taxonomy" id="215465"/>
    <lineage>
        <taxon>Eukaryota</taxon>
        <taxon>Fungi</taxon>
        <taxon>Dikarya</taxon>
        <taxon>Ascomycota</taxon>
        <taxon>Pezizomycotina</taxon>
        <taxon>Dothideomycetes</taxon>
        <taxon>Dothideomycetidae</taxon>
        <taxon>Mycosphaerellales</taxon>
        <taxon>Mycosphaerellaceae</taxon>
        <taxon>Septoria</taxon>
    </lineage>
</organism>
<gene>
    <name evidence="2" type="ORF">Slin15195_G099600</name>
</gene>
<dbReference type="SUPFAM" id="SSF54695">
    <property type="entry name" value="POZ domain"/>
    <property type="match status" value="1"/>
</dbReference>
<dbReference type="CDD" id="cd18186">
    <property type="entry name" value="BTB_POZ_ZBTB_KLHL-like"/>
    <property type="match status" value="1"/>
</dbReference>
<protein>
    <submittedName>
        <fullName evidence="2">BTB/POZ domain-containing protein</fullName>
    </submittedName>
</protein>
<dbReference type="InterPro" id="IPR000210">
    <property type="entry name" value="BTB/POZ_dom"/>
</dbReference>
<dbReference type="AlphaFoldDB" id="A0A9Q9EMB1"/>
<dbReference type="OrthoDB" id="3644790at2759"/>
<dbReference type="PANTHER" id="PTHR47843">
    <property type="entry name" value="BTB DOMAIN-CONTAINING PROTEIN-RELATED"/>
    <property type="match status" value="1"/>
</dbReference>
<reference evidence="2" key="1">
    <citation type="submission" date="2022-06" db="EMBL/GenBank/DDBJ databases">
        <title>Complete genome sequences of two strains of the flax pathogen Septoria linicola.</title>
        <authorList>
            <person name="Lapalu N."/>
            <person name="Simon A."/>
            <person name="Demenou B."/>
            <person name="Paumier D."/>
            <person name="Guillot M.-P."/>
            <person name="Gout L."/>
            <person name="Valade R."/>
        </authorList>
    </citation>
    <scope>NUCLEOTIDE SEQUENCE</scope>
    <source>
        <strain evidence="2">SE15195</strain>
    </source>
</reference>
<keyword evidence="3" id="KW-1185">Reference proteome</keyword>
<dbReference type="PROSITE" id="PS50097">
    <property type="entry name" value="BTB"/>
    <property type="match status" value="1"/>
</dbReference>
<evidence type="ECO:0000313" key="2">
    <source>
        <dbReference type="EMBL" id="USW56641.1"/>
    </source>
</evidence>
<name>A0A9Q9EMB1_9PEZI</name>
<sequence length="227" mass="25635">MSEAQPEAEPDLKPASILRRMFETGEWSDLKIQTETRTFDVHKNVMCPASPFFQAACSRDWKEAKTGVICVPEDEHTIKGFIRYCYGIFDPDQCSDDSITQYDRAICELLIAADKLAEEVAIEYLSWSWEYYADTTDLGIWLYGEERRYIVGPKIIREIVSSLASAMQRLLLSDDGSWSKLQSCPELMTDVVRFVARKSSRVSDAWLLDSPAYMQAADGAGPSDAEA</sequence>
<evidence type="ECO:0000259" key="1">
    <source>
        <dbReference type="PROSITE" id="PS50097"/>
    </source>
</evidence>
<dbReference type="Pfam" id="PF00651">
    <property type="entry name" value="BTB"/>
    <property type="match status" value="1"/>
</dbReference>
<dbReference type="Gene3D" id="3.30.710.10">
    <property type="entry name" value="Potassium Channel Kv1.1, Chain A"/>
    <property type="match status" value="1"/>
</dbReference>